<keyword evidence="2" id="KW-0548">Nucleotidyltransferase</keyword>
<dbReference type="Proteomes" id="UP000037069">
    <property type="component" value="Unassembled WGS sequence"/>
</dbReference>
<dbReference type="GO" id="GO:0003676">
    <property type="term" value="F:nucleic acid binding"/>
    <property type="evidence" value="ECO:0007669"/>
    <property type="project" value="InterPro"/>
</dbReference>
<dbReference type="GO" id="GO:0004519">
    <property type="term" value="F:endonuclease activity"/>
    <property type="evidence" value="ECO:0007669"/>
    <property type="project" value="UniProtKB-KW"/>
</dbReference>
<dbReference type="InterPro" id="IPR036397">
    <property type="entry name" value="RNaseH_sf"/>
</dbReference>
<dbReference type="OrthoDB" id="8048144at2759"/>
<evidence type="ECO:0000313" key="10">
    <source>
        <dbReference type="Proteomes" id="UP000037069"/>
    </source>
</evidence>
<feature type="coiled-coil region" evidence="7">
    <location>
        <begin position="245"/>
        <end position="272"/>
    </location>
</feature>
<dbReference type="STRING" id="7375.A0A0L0BS97"/>
<evidence type="ECO:0000259" key="8">
    <source>
        <dbReference type="PROSITE" id="PS50994"/>
    </source>
</evidence>
<dbReference type="CDD" id="cd09274">
    <property type="entry name" value="RNase_HI_RT_Ty3"/>
    <property type="match status" value="1"/>
</dbReference>
<keyword evidence="1" id="KW-0808">Transferase</keyword>
<evidence type="ECO:0000256" key="7">
    <source>
        <dbReference type="SAM" id="Coils"/>
    </source>
</evidence>
<dbReference type="SUPFAM" id="SSF56672">
    <property type="entry name" value="DNA/RNA polymerases"/>
    <property type="match status" value="1"/>
</dbReference>
<dbReference type="AlphaFoldDB" id="A0A0L0BS97"/>
<feature type="domain" description="Integrase catalytic" evidence="8">
    <location>
        <begin position="220"/>
        <end position="398"/>
    </location>
</feature>
<evidence type="ECO:0000256" key="5">
    <source>
        <dbReference type="ARBA" id="ARBA00022801"/>
    </source>
</evidence>
<gene>
    <name evidence="9" type="ORF">FF38_09097</name>
</gene>
<evidence type="ECO:0000256" key="4">
    <source>
        <dbReference type="ARBA" id="ARBA00022759"/>
    </source>
</evidence>
<keyword evidence="10" id="KW-1185">Reference proteome</keyword>
<evidence type="ECO:0000256" key="1">
    <source>
        <dbReference type="ARBA" id="ARBA00022679"/>
    </source>
</evidence>
<dbReference type="GO" id="GO:0003964">
    <property type="term" value="F:RNA-directed DNA polymerase activity"/>
    <property type="evidence" value="ECO:0007669"/>
    <property type="project" value="UniProtKB-KW"/>
</dbReference>
<organism evidence="9 10">
    <name type="scientific">Lucilia cuprina</name>
    <name type="common">Green bottle fly</name>
    <name type="synonym">Australian sheep blowfly</name>
    <dbReference type="NCBI Taxonomy" id="7375"/>
    <lineage>
        <taxon>Eukaryota</taxon>
        <taxon>Metazoa</taxon>
        <taxon>Ecdysozoa</taxon>
        <taxon>Arthropoda</taxon>
        <taxon>Hexapoda</taxon>
        <taxon>Insecta</taxon>
        <taxon>Pterygota</taxon>
        <taxon>Neoptera</taxon>
        <taxon>Endopterygota</taxon>
        <taxon>Diptera</taxon>
        <taxon>Brachycera</taxon>
        <taxon>Muscomorpha</taxon>
        <taxon>Oestroidea</taxon>
        <taxon>Calliphoridae</taxon>
        <taxon>Luciliinae</taxon>
        <taxon>Lucilia</taxon>
    </lineage>
</organism>
<dbReference type="InterPro" id="IPR012337">
    <property type="entry name" value="RNaseH-like_sf"/>
</dbReference>
<dbReference type="PROSITE" id="PS50994">
    <property type="entry name" value="INTEGRASE"/>
    <property type="match status" value="1"/>
</dbReference>
<proteinExistence type="predicted"/>
<protein>
    <submittedName>
        <fullName evidence="9">Retrovirus-related Pol polyprotein from transposon gypsy</fullName>
    </submittedName>
</protein>
<dbReference type="Gene3D" id="3.30.420.10">
    <property type="entry name" value="Ribonuclease H-like superfamily/Ribonuclease H"/>
    <property type="match status" value="1"/>
</dbReference>
<dbReference type="InterPro" id="IPR043502">
    <property type="entry name" value="DNA/RNA_pol_sf"/>
</dbReference>
<dbReference type="InterPro" id="IPR041373">
    <property type="entry name" value="RT_RNaseH"/>
</dbReference>
<keyword evidence="5" id="KW-0378">Hydrolase</keyword>
<comment type="caution">
    <text evidence="9">The sequence shown here is derived from an EMBL/GenBank/DDBJ whole genome shotgun (WGS) entry which is preliminary data.</text>
</comment>
<dbReference type="Pfam" id="PF17917">
    <property type="entry name" value="RT_RNaseH"/>
    <property type="match status" value="1"/>
</dbReference>
<keyword evidence="4" id="KW-0255">Endonuclease</keyword>
<evidence type="ECO:0000256" key="6">
    <source>
        <dbReference type="ARBA" id="ARBA00022918"/>
    </source>
</evidence>
<dbReference type="Gene3D" id="3.10.20.370">
    <property type="match status" value="1"/>
</dbReference>
<dbReference type="InterPro" id="IPR050951">
    <property type="entry name" value="Retrovirus_Pol_polyprotein"/>
</dbReference>
<dbReference type="FunFam" id="3.10.20.370:FF:000001">
    <property type="entry name" value="Retrovirus-related Pol polyprotein from transposon 17.6-like protein"/>
    <property type="match status" value="1"/>
</dbReference>
<keyword evidence="7" id="KW-0175">Coiled coil</keyword>
<dbReference type="EMBL" id="JRES01001434">
    <property type="protein sequence ID" value="KNC22940.1"/>
    <property type="molecule type" value="Genomic_DNA"/>
</dbReference>
<keyword evidence="6" id="KW-0695">RNA-directed DNA polymerase</keyword>
<dbReference type="InterPro" id="IPR009882">
    <property type="entry name" value="Gypsy"/>
</dbReference>
<reference evidence="9 10" key="1">
    <citation type="journal article" date="2015" name="Nat. Commun.">
        <title>Lucilia cuprina genome unlocks parasitic fly biology to underpin future interventions.</title>
        <authorList>
            <person name="Anstead C.A."/>
            <person name="Korhonen P.K."/>
            <person name="Young N.D."/>
            <person name="Hall R.S."/>
            <person name="Jex A.R."/>
            <person name="Murali S.C."/>
            <person name="Hughes D.S."/>
            <person name="Lee S.F."/>
            <person name="Perry T."/>
            <person name="Stroehlein A.J."/>
            <person name="Ansell B.R."/>
            <person name="Breugelmans B."/>
            <person name="Hofmann A."/>
            <person name="Qu J."/>
            <person name="Dugan S."/>
            <person name="Lee S.L."/>
            <person name="Chao H."/>
            <person name="Dinh H."/>
            <person name="Han Y."/>
            <person name="Doddapaneni H.V."/>
            <person name="Worley K.C."/>
            <person name="Muzny D.M."/>
            <person name="Ioannidis P."/>
            <person name="Waterhouse R.M."/>
            <person name="Zdobnov E.M."/>
            <person name="James P.J."/>
            <person name="Bagnall N.H."/>
            <person name="Kotze A.C."/>
            <person name="Gibbs R.A."/>
            <person name="Richards S."/>
            <person name="Batterham P."/>
            <person name="Gasser R.B."/>
        </authorList>
    </citation>
    <scope>NUCLEOTIDE SEQUENCE [LARGE SCALE GENOMIC DNA]</scope>
    <source>
        <strain evidence="9 10">LS</strain>
        <tissue evidence="9">Full body</tissue>
    </source>
</reference>
<dbReference type="GO" id="GO:0015074">
    <property type="term" value="P:DNA integration"/>
    <property type="evidence" value="ECO:0007669"/>
    <property type="project" value="InterPro"/>
</dbReference>
<sequence length="554" mass="63836">MSKRDSAKIPVTFDDRALEAFRKINNSLSSEQVMLSFPNFEKEFHLTTDASNYALGAVLEQDGKPITFISRTLNKAEEHYATNEKEILAIVWALKTLRNYLYGPVAVKNLTDHQPLTYALGNKNTNSKLKRWKAILEEYNFKIKYKPDSSNIVADAFLNVFKNQIVISKGDAPSYNFEIIFPTYHRHTIIPTEFDSDKLLKILKSYLNPSVTNAIMTEDQILGKIQELWSSYFSKFRTKYTRTMIKDLTSDIEQETEIINEHRRTHRNSKENKLNYLTKHAKIKKIELLTSFGTPENVVIDNEKSLNSASITFMLENQLGIKIYKTPPYTSTVNGQIERFHSTLTEIMRLMIRLGRTEVQILDYSNAQTVTIETGTTKLSLYDLIANLRPRRLSRSIDALGSLWKWVAGTPDHEDFKTVTDLMDRFIENNDKQIVINRAIDTRIQERKRFVLCKDSVFEIKTPCKIFKNDNLENITKSNCLPKLLHGMPSQCPSSNHQHLPSVKEISPGLILLNGYNGTIRAENRKIKLQGTYVTKFHNATIIIDEKSYFNKEV</sequence>
<dbReference type="PANTHER" id="PTHR37984:SF5">
    <property type="entry name" value="PROTEIN NYNRIN-LIKE"/>
    <property type="match status" value="1"/>
</dbReference>
<dbReference type="SUPFAM" id="SSF53098">
    <property type="entry name" value="Ribonuclease H-like"/>
    <property type="match status" value="1"/>
</dbReference>
<evidence type="ECO:0000256" key="3">
    <source>
        <dbReference type="ARBA" id="ARBA00022722"/>
    </source>
</evidence>
<dbReference type="InterPro" id="IPR001584">
    <property type="entry name" value="Integrase_cat-core"/>
</dbReference>
<dbReference type="GO" id="GO:0016787">
    <property type="term" value="F:hydrolase activity"/>
    <property type="evidence" value="ECO:0007669"/>
    <property type="project" value="UniProtKB-KW"/>
</dbReference>
<keyword evidence="3" id="KW-0540">Nuclease</keyword>
<evidence type="ECO:0000256" key="2">
    <source>
        <dbReference type="ARBA" id="ARBA00022695"/>
    </source>
</evidence>
<dbReference type="Pfam" id="PF07253">
    <property type="entry name" value="Gypsy"/>
    <property type="match status" value="2"/>
</dbReference>
<dbReference type="GO" id="GO:0042575">
    <property type="term" value="C:DNA polymerase complex"/>
    <property type="evidence" value="ECO:0007669"/>
    <property type="project" value="UniProtKB-ARBA"/>
</dbReference>
<accession>A0A0L0BS97</accession>
<dbReference type="PANTHER" id="PTHR37984">
    <property type="entry name" value="PROTEIN CBG26694"/>
    <property type="match status" value="1"/>
</dbReference>
<name>A0A0L0BS97_LUCCU</name>
<evidence type="ECO:0000313" key="9">
    <source>
        <dbReference type="EMBL" id="KNC22940.1"/>
    </source>
</evidence>